<protein>
    <submittedName>
        <fullName evidence="2">CoA-transferase family III protein involved in DMSP degradation</fullName>
    </submittedName>
</protein>
<reference evidence="2 3" key="1">
    <citation type="journal article" date="2014" name="ISME J.">
        <title>Adaptation of an abundant Roseobacter RCA organism to pelagic systems revealed by genomic and transcriptomic analyses.</title>
        <authorList>
            <person name="Voget S."/>
            <person name="Wemheuer B."/>
            <person name="Brinkhoff T."/>
            <person name="Vollmers J."/>
            <person name="Dietrich S."/>
            <person name="Giebel H.A."/>
            <person name="Beardsley C."/>
            <person name="Sardemann C."/>
            <person name="Bakenhus I."/>
            <person name="Billerbeck S."/>
            <person name="Daniel R."/>
            <person name="Simon M."/>
        </authorList>
    </citation>
    <scope>NUCLEOTIDE SEQUENCE [LARGE SCALE GENOMIC DNA]</scope>
    <source>
        <strain evidence="2 3">RCA23</strain>
    </source>
</reference>
<proteinExistence type="predicted"/>
<accession>A0AAN0RKU5</accession>
<gene>
    <name evidence="2" type="primary">dddD2</name>
    <name evidence="2" type="ORF">RCA23_c25310</name>
</gene>
<sequence>MDDDSMGLNKELDGMTVVSLEQAVAAPYCGLMLADAGARVIKVERPEGDFARGYDAGANGQSAIFAWLNRGKESICLNLKDPEDLAVMHRMLAKADVFVSNLAPGSVARMGLGGAELRRDNPGLITCMISGYGQSGAAAKKKAYDFLIQAESGLCSVTGSAESPARVGLSLTDLSTGLTAFSAILRALIQRGRTGRGIDLEISMFDVLADWMNMPLLAHRYMGGAPARSGLKHSFIAPYGAFECRDGAQVLISVQSNREFAALCRQVLQRPELPEDPRFSENPERYAHRDALDAIVADCFAQFTAAEMVDKLDAAQIANAQLNSVADLSDHPFLRNSVVQIGDCDVSLAALPVTSHAGPGQKVPNLGAQTEALRAEFKA</sequence>
<dbReference type="InterPro" id="IPR050483">
    <property type="entry name" value="CoA-transferase_III_domain"/>
</dbReference>
<dbReference type="Gene3D" id="3.40.50.10540">
    <property type="entry name" value="Crotonobetainyl-coa:carnitine coa-transferase, domain 1"/>
    <property type="match status" value="1"/>
</dbReference>
<organism evidence="2 3">
    <name type="scientific">Planktomarina temperata RCA23</name>
    <dbReference type="NCBI Taxonomy" id="666509"/>
    <lineage>
        <taxon>Bacteria</taxon>
        <taxon>Pseudomonadati</taxon>
        <taxon>Pseudomonadota</taxon>
        <taxon>Alphaproteobacteria</taxon>
        <taxon>Rhodobacterales</taxon>
        <taxon>Paracoccaceae</taxon>
        <taxon>Planktomarina</taxon>
    </lineage>
</organism>
<dbReference type="Gene3D" id="3.30.1540.10">
    <property type="entry name" value="formyl-coa transferase, domain 3"/>
    <property type="match status" value="1"/>
</dbReference>
<dbReference type="AlphaFoldDB" id="A0AAN0RKU5"/>
<dbReference type="RefSeq" id="WP_236631361.1">
    <property type="nucleotide sequence ID" value="NZ_CP003984.1"/>
</dbReference>
<dbReference type="PANTHER" id="PTHR48207:SF3">
    <property type="entry name" value="SUCCINATE--HYDROXYMETHYLGLUTARATE COA-TRANSFERASE"/>
    <property type="match status" value="1"/>
</dbReference>
<dbReference type="SUPFAM" id="SSF89796">
    <property type="entry name" value="CoA-transferase family III (CaiB/BaiF)"/>
    <property type="match status" value="1"/>
</dbReference>
<evidence type="ECO:0000313" key="2">
    <source>
        <dbReference type="EMBL" id="AII88049.1"/>
    </source>
</evidence>
<dbReference type="KEGG" id="ptp:RCA23_c25310"/>
<evidence type="ECO:0000313" key="3">
    <source>
        <dbReference type="Proteomes" id="UP000028680"/>
    </source>
</evidence>
<dbReference type="Proteomes" id="UP000028680">
    <property type="component" value="Chromosome"/>
</dbReference>
<dbReference type="GO" id="GO:0008410">
    <property type="term" value="F:CoA-transferase activity"/>
    <property type="evidence" value="ECO:0007669"/>
    <property type="project" value="TreeGrafter"/>
</dbReference>
<dbReference type="InterPro" id="IPR023606">
    <property type="entry name" value="CoA-Trfase_III_dom_1_sf"/>
</dbReference>
<dbReference type="PANTHER" id="PTHR48207">
    <property type="entry name" value="SUCCINATE--HYDROXYMETHYLGLUTARATE COA-TRANSFERASE"/>
    <property type="match status" value="1"/>
</dbReference>
<evidence type="ECO:0000256" key="1">
    <source>
        <dbReference type="ARBA" id="ARBA00022679"/>
    </source>
</evidence>
<dbReference type="Pfam" id="PF02515">
    <property type="entry name" value="CoA_transf_3"/>
    <property type="match status" value="1"/>
</dbReference>
<dbReference type="InterPro" id="IPR003673">
    <property type="entry name" value="CoA-Trfase_fam_III"/>
</dbReference>
<keyword evidence="3" id="KW-1185">Reference proteome</keyword>
<dbReference type="InterPro" id="IPR044855">
    <property type="entry name" value="CoA-Trfase_III_dom3_sf"/>
</dbReference>
<dbReference type="EMBL" id="CP003984">
    <property type="protein sequence ID" value="AII88049.1"/>
    <property type="molecule type" value="Genomic_DNA"/>
</dbReference>
<name>A0AAN0RKU5_9RHOB</name>
<keyword evidence="1" id="KW-0808">Transferase</keyword>